<dbReference type="AlphaFoldDB" id="A0A6V2QBQ7"/>
<evidence type="ECO:0000256" key="1">
    <source>
        <dbReference type="SAM" id="MobiDB-lite"/>
    </source>
</evidence>
<evidence type="ECO:0000313" key="3">
    <source>
        <dbReference type="EMBL" id="CAE4667822.1"/>
    </source>
</evidence>
<feature type="compositionally biased region" description="Polar residues" evidence="1">
    <location>
        <begin position="191"/>
        <end position="205"/>
    </location>
</feature>
<evidence type="ECO:0000313" key="4">
    <source>
        <dbReference type="EMBL" id="CAE4667824.1"/>
    </source>
</evidence>
<feature type="region of interest" description="Disordered" evidence="1">
    <location>
        <begin position="98"/>
        <end position="149"/>
    </location>
</feature>
<feature type="compositionally biased region" description="Low complexity" evidence="1">
    <location>
        <begin position="643"/>
        <end position="660"/>
    </location>
</feature>
<dbReference type="EMBL" id="HBNS01060633">
    <property type="protein sequence ID" value="CAE4667824.1"/>
    <property type="molecule type" value="Transcribed_RNA"/>
</dbReference>
<feature type="compositionally biased region" description="Basic and acidic residues" evidence="1">
    <location>
        <begin position="131"/>
        <end position="143"/>
    </location>
</feature>
<dbReference type="PANTHER" id="PTHR23308">
    <property type="entry name" value="NUCLEAR INHIBITOR OF PROTEIN PHOSPHATASE-1"/>
    <property type="match status" value="1"/>
</dbReference>
<feature type="compositionally biased region" description="Polar residues" evidence="1">
    <location>
        <begin position="631"/>
        <end position="642"/>
    </location>
</feature>
<dbReference type="PROSITE" id="PS50006">
    <property type="entry name" value="FHA_DOMAIN"/>
    <property type="match status" value="1"/>
</dbReference>
<dbReference type="InterPro" id="IPR050923">
    <property type="entry name" value="Cell_Proc_Reg/RNA_Proc"/>
</dbReference>
<dbReference type="InterPro" id="IPR008984">
    <property type="entry name" value="SMAD_FHA_dom_sf"/>
</dbReference>
<evidence type="ECO:0000259" key="2">
    <source>
        <dbReference type="PROSITE" id="PS50006"/>
    </source>
</evidence>
<name>A0A6V2QBQ7_9STRA</name>
<dbReference type="Pfam" id="PF00498">
    <property type="entry name" value="FHA"/>
    <property type="match status" value="1"/>
</dbReference>
<proteinExistence type="predicted"/>
<dbReference type="Gene3D" id="2.60.200.20">
    <property type="match status" value="1"/>
</dbReference>
<dbReference type="InterPro" id="IPR000253">
    <property type="entry name" value="FHA_dom"/>
</dbReference>
<feature type="region of interest" description="Disordered" evidence="1">
    <location>
        <begin position="597"/>
        <end position="660"/>
    </location>
</feature>
<protein>
    <recommendedName>
        <fullName evidence="2">FHA domain-containing protein</fullName>
    </recommendedName>
</protein>
<accession>A0A6V2QBQ7</accession>
<dbReference type="SMART" id="SM00240">
    <property type="entry name" value="FHA"/>
    <property type="match status" value="1"/>
</dbReference>
<feature type="compositionally biased region" description="Polar residues" evidence="1">
    <location>
        <begin position="98"/>
        <end position="107"/>
    </location>
</feature>
<organism evidence="3">
    <name type="scientific">Ditylum brightwellii</name>
    <dbReference type="NCBI Taxonomy" id="49249"/>
    <lineage>
        <taxon>Eukaryota</taxon>
        <taxon>Sar</taxon>
        <taxon>Stramenopiles</taxon>
        <taxon>Ochrophyta</taxon>
        <taxon>Bacillariophyta</taxon>
        <taxon>Mediophyceae</taxon>
        <taxon>Lithodesmiophycidae</taxon>
        <taxon>Lithodesmiales</taxon>
        <taxon>Lithodesmiaceae</taxon>
        <taxon>Ditylum</taxon>
    </lineage>
</organism>
<reference evidence="3" key="1">
    <citation type="submission" date="2021-01" db="EMBL/GenBank/DDBJ databases">
        <authorList>
            <person name="Corre E."/>
            <person name="Pelletier E."/>
            <person name="Niang G."/>
            <person name="Scheremetjew M."/>
            <person name="Finn R."/>
            <person name="Kale V."/>
            <person name="Holt S."/>
            <person name="Cochrane G."/>
            <person name="Meng A."/>
            <person name="Brown T."/>
            <person name="Cohen L."/>
        </authorList>
    </citation>
    <scope>NUCLEOTIDE SEQUENCE</scope>
    <source>
        <strain evidence="3">GSO104</strain>
    </source>
</reference>
<feature type="compositionally biased region" description="Basic and acidic residues" evidence="1">
    <location>
        <begin position="610"/>
        <end position="625"/>
    </location>
</feature>
<gene>
    <name evidence="3" type="ORF">DBRI00130_LOCUS43668</name>
    <name evidence="4" type="ORF">DBRI00130_LOCUS43669</name>
</gene>
<dbReference type="SUPFAM" id="SSF49879">
    <property type="entry name" value="SMAD/FHA domain"/>
    <property type="match status" value="1"/>
</dbReference>
<sequence>MPSSLSRGVATNNDGAMIESNDAMPKRMTVNISLCGSIPRSTISSLHPHREAPAEKNDGRSIQTGHLTVTLNNHAEQSRLPLRVPNLNMDSLGECTSPFTKPSTSTIAPRAENQDENNPVKIEQTARRSRPKSEKKFELRISSRTDQMQTDQQLRHNFAPFQCAGPHAKCQPPAITLQPRVCLRGVRDSNSANECQSASNSTLQRDQPPSLPSSMQSQHEEPVPAPQPTMEPPSWAVPAKGHAKLEPVCDTARMHPSVDLTRNSHFRVGRSPASDVQLLHSTSSRRHAMLFHHPNGSCYVVDCGSAHGTYVNGVRVKSTFPSAPSAGDRSSTGRKSVVVPHRVRRGALIRFGGPGAPSFILKSFAVGIEGIVGHVTHADCESMETPSCLPTLAPSSPKPHLEGAKRCVASSTDLHDKKSTLARDLGSLILLNTRLNAIGGAAALALEARKLARVAMTKLSASFSDELRKHRHLGQTCEVDRKRPRAQCADDERASKRIKSILLCPLSPNPSMDRLQPCLISPPTYQNQSQKTLFPPSAYTLTPAQCSLSMNHIDIQECVHGFSPILTPSPMRGSSRGTKHRRRVQFSYEKPECVYPQPVTPDEFSTDEEKDNKDRISDNFSEHSKVAMQLNAPNSNTTLNQKSRTVVLPPTTPRVVSLSA</sequence>
<feature type="domain" description="FHA" evidence="2">
    <location>
        <begin position="266"/>
        <end position="316"/>
    </location>
</feature>
<feature type="region of interest" description="Disordered" evidence="1">
    <location>
        <begin position="191"/>
        <end position="237"/>
    </location>
</feature>
<dbReference type="EMBL" id="HBNS01060632">
    <property type="protein sequence ID" value="CAE4667822.1"/>
    <property type="molecule type" value="Transcribed_RNA"/>
</dbReference>